<accession>A0A7X5ZHF1</accession>
<evidence type="ECO:0008006" key="3">
    <source>
        <dbReference type="Google" id="ProtNLM"/>
    </source>
</evidence>
<dbReference type="SUPFAM" id="SSF55073">
    <property type="entry name" value="Nucleotide cyclase"/>
    <property type="match status" value="1"/>
</dbReference>
<protein>
    <recommendedName>
        <fullName evidence="3">Guanylate cyclase domain-containing protein</fullName>
    </recommendedName>
</protein>
<proteinExistence type="predicted"/>
<dbReference type="RefSeq" id="WP_166946884.1">
    <property type="nucleotide sequence ID" value="NZ_JAARLZ010000002.1"/>
</dbReference>
<evidence type="ECO:0000313" key="2">
    <source>
        <dbReference type="Proteomes" id="UP000490980"/>
    </source>
</evidence>
<sequence>MGYEKMVVIFIDIVGSRDITGFEKKYAIHRLFHSSVRESQERQASDSHSYVAYDRKLFSFSDCAYITYFHKPGLPAEKRSDEQLLHVALFNTSILALRLARHGYRVRGGVTLDDAFVDSDGCFGPAINEAYRLESKDANYPRILLSEEAGKLQHDFETRNQSEESVALMNKLVRDWTPRIVNQDDEDKRFYLNIFYMLEMERTLSYDGDEFTLEDVRDVLMEKIQDERIQHQNDKRKTEQIEWFASYLSRAKCSLRTGQYSYSTTL</sequence>
<dbReference type="AlphaFoldDB" id="A0A7X5ZHF1"/>
<gene>
    <name evidence="1" type="ORF">HBF25_05300</name>
</gene>
<organism evidence="1 2">
    <name type="scientific">Luteibacter anthropi</name>
    <dbReference type="NCBI Taxonomy" id="564369"/>
    <lineage>
        <taxon>Bacteria</taxon>
        <taxon>Pseudomonadati</taxon>
        <taxon>Pseudomonadota</taxon>
        <taxon>Gammaproteobacteria</taxon>
        <taxon>Lysobacterales</taxon>
        <taxon>Rhodanobacteraceae</taxon>
        <taxon>Luteibacter</taxon>
    </lineage>
</organism>
<dbReference type="Proteomes" id="UP000490980">
    <property type="component" value="Unassembled WGS sequence"/>
</dbReference>
<dbReference type="EMBL" id="JAARLZ010000002">
    <property type="protein sequence ID" value="NII05808.1"/>
    <property type="molecule type" value="Genomic_DNA"/>
</dbReference>
<name>A0A7X5ZHF1_9GAMM</name>
<reference evidence="1 2" key="1">
    <citation type="submission" date="2020-03" db="EMBL/GenBank/DDBJ databases">
        <authorList>
            <person name="Lai Q."/>
        </authorList>
    </citation>
    <scope>NUCLEOTIDE SEQUENCE [LARGE SCALE GENOMIC DNA]</scope>
    <source>
        <strain evidence="1 2">CCUG 25036</strain>
    </source>
</reference>
<evidence type="ECO:0000313" key="1">
    <source>
        <dbReference type="EMBL" id="NII05808.1"/>
    </source>
</evidence>
<comment type="caution">
    <text evidence="1">The sequence shown here is derived from an EMBL/GenBank/DDBJ whole genome shotgun (WGS) entry which is preliminary data.</text>
</comment>
<keyword evidence="2" id="KW-1185">Reference proteome</keyword>
<dbReference type="InterPro" id="IPR029787">
    <property type="entry name" value="Nucleotide_cyclase"/>
</dbReference>